<dbReference type="InterPro" id="IPR022655">
    <property type="entry name" value="DUF1553"/>
</dbReference>
<dbReference type="EMBL" id="CP036271">
    <property type="protein sequence ID" value="QDT53731.1"/>
    <property type="molecule type" value="Genomic_DNA"/>
</dbReference>
<feature type="domain" description="DUF1549" evidence="1">
    <location>
        <begin position="178"/>
        <end position="381"/>
    </location>
</feature>
<keyword evidence="5" id="KW-1185">Reference proteome</keyword>
<name>A0A517SC81_9PLAN</name>
<dbReference type="OrthoDB" id="127107at2"/>
<evidence type="ECO:0000259" key="2">
    <source>
        <dbReference type="Pfam" id="PF07587"/>
    </source>
</evidence>
<organism evidence="4 5">
    <name type="scientific">Caulifigura coniformis</name>
    <dbReference type="NCBI Taxonomy" id="2527983"/>
    <lineage>
        <taxon>Bacteria</taxon>
        <taxon>Pseudomonadati</taxon>
        <taxon>Planctomycetota</taxon>
        <taxon>Planctomycetia</taxon>
        <taxon>Planctomycetales</taxon>
        <taxon>Planctomycetaceae</taxon>
        <taxon>Caulifigura</taxon>
    </lineage>
</organism>
<evidence type="ECO:0000259" key="1">
    <source>
        <dbReference type="Pfam" id="PF07583"/>
    </source>
</evidence>
<dbReference type="InterPro" id="IPR011444">
    <property type="entry name" value="DUF1549"/>
</dbReference>
<dbReference type="AlphaFoldDB" id="A0A517SC81"/>
<dbReference type="InterPro" id="IPR011429">
    <property type="entry name" value="Cyt_c_Planctomycete-type"/>
</dbReference>
<dbReference type="Proteomes" id="UP000315700">
    <property type="component" value="Chromosome"/>
</dbReference>
<dbReference type="Pfam" id="PF07635">
    <property type="entry name" value="PSCyt1"/>
    <property type="match status" value="1"/>
</dbReference>
<proteinExistence type="predicted"/>
<dbReference type="PANTHER" id="PTHR35889:SF3">
    <property type="entry name" value="F-BOX DOMAIN-CONTAINING PROTEIN"/>
    <property type="match status" value="1"/>
</dbReference>
<dbReference type="RefSeq" id="WP_145029173.1">
    <property type="nucleotide sequence ID" value="NZ_CP036271.1"/>
</dbReference>
<dbReference type="GO" id="GO:0009055">
    <property type="term" value="F:electron transfer activity"/>
    <property type="evidence" value="ECO:0007669"/>
    <property type="project" value="InterPro"/>
</dbReference>
<accession>A0A517SC81</accession>
<dbReference type="Pfam" id="PF07583">
    <property type="entry name" value="PSCyt2"/>
    <property type="match status" value="1"/>
</dbReference>
<feature type="domain" description="DUF1553" evidence="2">
    <location>
        <begin position="670"/>
        <end position="911"/>
    </location>
</feature>
<sequence length="1121" mass="125247">MSSSGRRSVNLTRDVITSTLVRTLAALGGLFFGAEARSQTVPPGDRGIEFFENRVRPVLAEHCYKCHGPVKQFAELRLDSRKAMLDGGDTGPAIVPGKPEASLLVEAVRHGDVQMPPNDKLKDEEIAAIEKWVRIGAPWPEAPSVATAEDVSRSHWAFQPVKDVALPAVHSPGWVQSPIDRFILAGLEKANLAPSAPASRRALIRRVTYDLIGLPPTPEEVREFEEDSDPAAYEKVVTRLLASPHYGEHWGRRWLDVARYSDTKGYVYAREEKVFVHAPTYRDWVVKSLNDDLPYDQFVQLQVAADAIVPDESADLAALGYLTLGRRFLGVTPDIVDDRIDVVTRGLLGLTVGCARCHDHKYDPIPTADYYSLYGVFQNCTERVVQVGPAAVDDPAFSHELDRRQRVQRETFALVQGEVSDRVRRRITDYLVAQTEMEKYHDENFDIIIEKGDLVPLIVRRWETYLSQPARAQDPVFGAWTRFAALPAAEFAARAPDVVSMMQGPEGEPLLPEIRNLFATPPASMREVAERYGRFLNEFDKRWTSLPAGGASGDTLWARLAEAESSPLVRLLYGADSPCALPSEHISTIERMMDSANCNLLWKVQGDVDRWIIQSPTAPPFTTALVDKPSLTEQRIFRRGNPSLKGDIVPRRFLKVLSGPSRSPFKNGSGRLELARSIVDPANPLTARVWVNRMWGHHFGAGLVRTPSDFGLRAEAPSHPELLDWLADRFIKEGWSTKRLHRLIVLSSTYQQQSAASSGELASRAQQVDPQNRLLWRMHPHRLSFEELRDTWLATSGRLEARLGGRSTDLLAANPPHRRRTLYGSIDRQFVPDVLRMFDVANPDLHSPQRSETTVPQQALFGLNHPLVAECARDLAKQRPDDPEPFVRLVFQDLYQREPSPDQLSQCVSYLRAAENEPEPQPPAGAEDWRYGYGEVDPKNGQVAAFSPLPHFTGEAWQGGPNWPDRKFGWVQITASGGHAGNDLKHAAIRRWASPAAMTIAVKSLVRHDVAAGDGIRCAIISSRHGSLKTQVVHNTMTELNVDSIKVEPGDTLDFVVDFHANLNSDQYQWAPVITELAQENSQARIWDAQAQFSVRKTSPLDPRSQLVQVLLLSNELMFVD</sequence>
<dbReference type="KEGG" id="ccos:Pan44_17540"/>
<evidence type="ECO:0000259" key="3">
    <source>
        <dbReference type="Pfam" id="PF07635"/>
    </source>
</evidence>
<feature type="domain" description="Cytochrome C Planctomycete-type" evidence="3">
    <location>
        <begin position="63"/>
        <end position="119"/>
    </location>
</feature>
<evidence type="ECO:0000313" key="5">
    <source>
        <dbReference type="Proteomes" id="UP000315700"/>
    </source>
</evidence>
<dbReference type="GO" id="GO:0020037">
    <property type="term" value="F:heme binding"/>
    <property type="evidence" value="ECO:0007669"/>
    <property type="project" value="InterPro"/>
</dbReference>
<gene>
    <name evidence="4" type="ORF">Pan44_17540</name>
</gene>
<dbReference type="SUPFAM" id="SSF46626">
    <property type="entry name" value="Cytochrome c"/>
    <property type="match status" value="1"/>
</dbReference>
<dbReference type="InParanoid" id="A0A517SC81"/>
<reference evidence="4 5" key="1">
    <citation type="submission" date="2019-02" db="EMBL/GenBank/DDBJ databases">
        <title>Deep-cultivation of Planctomycetes and their phenomic and genomic characterization uncovers novel biology.</title>
        <authorList>
            <person name="Wiegand S."/>
            <person name="Jogler M."/>
            <person name="Boedeker C."/>
            <person name="Pinto D."/>
            <person name="Vollmers J."/>
            <person name="Rivas-Marin E."/>
            <person name="Kohn T."/>
            <person name="Peeters S.H."/>
            <person name="Heuer A."/>
            <person name="Rast P."/>
            <person name="Oberbeckmann S."/>
            <person name="Bunk B."/>
            <person name="Jeske O."/>
            <person name="Meyerdierks A."/>
            <person name="Storesund J.E."/>
            <person name="Kallscheuer N."/>
            <person name="Luecker S."/>
            <person name="Lage O.M."/>
            <person name="Pohl T."/>
            <person name="Merkel B.J."/>
            <person name="Hornburger P."/>
            <person name="Mueller R.-W."/>
            <person name="Bruemmer F."/>
            <person name="Labrenz M."/>
            <person name="Spormann A.M."/>
            <person name="Op den Camp H."/>
            <person name="Overmann J."/>
            <person name="Amann R."/>
            <person name="Jetten M.S.M."/>
            <person name="Mascher T."/>
            <person name="Medema M.H."/>
            <person name="Devos D.P."/>
            <person name="Kaster A.-K."/>
            <person name="Ovreas L."/>
            <person name="Rohde M."/>
            <person name="Galperin M.Y."/>
            <person name="Jogler C."/>
        </authorList>
    </citation>
    <scope>NUCLEOTIDE SEQUENCE [LARGE SCALE GENOMIC DNA]</scope>
    <source>
        <strain evidence="4 5">Pan44</strain>
    </source>
</reference>
<dbReference type="InterPro" id="IPR036909">
    <property type="entry name" value="Cyt_c-like_dom_sf"/>
</dbReference>
<dbReference type="Pfam" id="PF07587">
    <property type="entry name" value="PSD1"/>
    <property type="match status" value="1"/>
</dbReference>
<protein>
    <submittedName>
        <fullName evidence="4">Planctomycete cytochrome C</fullName>
    </submittedName>
</protein>
<dbReference type="PANTHER" id="PTHR35889">
    <property type="entry name" value="CYCLOINULO-OLIGOSACCHARIDE FRUCTANOTRANSFERASE-RELATED"/>
    <property type="match status" value="1"/>
</dbReference>
<evidence type="ECO:0000313" key="4">
    <source>
        <dbReference type="EMBL" id="QDT53731.1"/>
    </source>
</evidence>